<dbReference type="GeneID" id="94425728"/>
<feature type="region of interest" description="Disordered" evidence="1">
    <location>
        <begin position="87"/>
        <end position="118"/>
    </location>
</feature>
<proteinExistence type="predicted"/>
<feature type="compositionally biased region" description="Basic and acidic residues" evidence="1">
    <location>
        <begin position="108"/>
        <end position="118"/>
    </location>
</feature>
<protein>
    <submittedName>
        <fullName evidence="2">Uncharacterized protein</fullName>
    </submittedName>
</protein>
<evidence type="ECO:0000313" key="3">
    <source>
        <dbReference type="Proteomes" id="UP000221165"/>
    </source>
</evidence>
<comment type="caution">
    <text evidence="2">The sequence shown here is derived from an EMBL/GenBank/DDBJ whole genome shotgun (WGS) entry which is preliminary data.</text>
</comment>
<keyword evidence="3" id="KW-1185">Reference proteome</keyword>
<feature type="compositionally biased region" description="Polar residues" evidence="1">
    <location>
        <begin position="93"/>
        <end position="106"/>
    </location>
</feature>
<dbReference type="RefSeq" id="XP_067925509.1">
    <property type="nucleotide sequence ID" value="XM_068062517.1"/>
</dbReference>
<gene>
    <name evidence="2" type="ORF">CSUI_002315</name>
</gene>
<dbReference type="AlphaFoldDB" id="A0A2C6L9C4"/>
<evidence type="ECO:0000256" key="1">
    <source>
        <dbReference type="SAM" id="MobiDB-lite"/>
    </source>
</evidence>
<accession>A0A2C6L9C4</accession>
<sequence>MADALWPHWHSFRRIVSFSTSEPTRASGRVPRSRRHQPVLCQRSSTYPETPCEETRSFASVSAGQAVFRPEHSPCCTGREVTVFRWTRPPQDEASQQSKTFSSWQKTGVRDEDKRSMS</sequence>
<evidence type="ECO:0000313" key="2">
    <source>
        <dbReference type="EMBL" id="PHJ23835.1"/>
    </source>
</evidence>
<dbReference type="EMBL" id="MIGC01000980">
    <property type="protein sequence ID" value="PHJ23835.1"/>
    <property type="molecule type" value="Genomic_DNA"/>
</dbReference>
<name>A0A2C6L9C4_9APIC</name>
<dbReference type="VEuPathDB" id="ToxoDB:CSUI_002315"/>
<dbReference type="Proteomes" id="UP000221165">
    <property type="component" value="Unassembled WGS sequence"/>
</dbReference>
<reference evidence="2 3" key="1">
    <citation type="journal article" date="2017" name="Int. J. Parasitol.">
        <title>The genome of the protozoan parasite Cystoisospora suis and a reverse vaccinology approach to identify vaccine candidates.</title>
        <authorList>
            <person name="Palmieri N."/>
            <person name="Shrestha A."/>
            <person name="Ruttkowski B."/>
            <person name="Beck T."/>
            <person name="Vogl C."/>
            <person name="Tomley F."/>
            <person name="Blake D.P."/>
            <person name="Joachim A."/>
        </authorList>
    </citation>
    <scope>NUCLEOTIDE SEQUENCE [LARGE SCALE GENOMIC DNA]</scope>
    <source>
        <strain evidence="2 3">Wien I</strain>
    </source>
</reference>
<organism evidence="2 3">
    <name type="scientific">Cystoisospora suis</name>
    <dbReference type="NCBI Taxonomy" id="483139"/>
    <lineage>
        <taxon>Eukaryota</taxon>
        <taxon>Sar</taxon>
        <taxon>Alveolata</taxon>
        <taxon>Apicomplexa</taxon>
        <taxon>Conoidasida</taxon>
        <taxon>Coccidia</taxon>
        <taxon>Eucoccidiorida</taxon>
        <taxon>Eimeriorina</taxon>
        <taxon>Sarcocystidae</taxon>
        <taxon>Cystoisospora</taxon>
    </lineage>
</organism>